<dbReference type="FunFam" id="2.130.10.10:FF:000012">
    <property type="entry name" value="Putative pleiotropic regulator 1"/>
    <property type="match status" value="1"/>
</dbReference>
<evidence type="ECO:0000313" key="5">
    <source>
        <dbReference type="EMBL" id="KAJ1643108.1"/>
    </source>
</evidence>
<evidence type="ECO:0000256" key="3">
    <source>
        <dbReference type="ARBA" id="ARBA00025726"/>
    </source>
</evidence>
<feature type="repeat" description="WD" evidence="4">
    <location>
        <begin position="407"/>
        <end position="447"/>
    </location>
</feature>
<dbReference type="InterPro" id="IPR001680">
    <property type="entry name" value="WD40_rpt"/>
</dbReference>
<dbReference type="Gene3D" id="2.130.10.10">
    <property type="entry name" value="YVTN repeat-like/Quinoprotein amine dehydrogenase"/>
    <property type="match status" value="1"/>
</dbReference>
<dbReference type="SMART" id="SM00320">
    <property type="entry name" value="WD40"/>
    <property type="match status" value="7"/>
</dbReference>
<dbReference type="PROSITE" id="PS00678">
    <property type="entry name" value="WD_REPEATS_1"/>
    <property type="match status" value="2"/>
</dbReference>
<dbReference type="AlphaFoldDB" id="A0A9W7XGP3"/>
<dbReference type="PANTHER" id="PTHR19923">
    <property type="entry name" value="WD40 REPEAT PROTEINPRL1/PRL2-RELATED"/>
    <property type="match status" value="1"/>
</dbReference>
<gene>
    <name evidence="5" type="primary">PRP46</name>
    <name evidence="5" type="ORF">LPJ64_005081</name>
</gene>
<dbReference type="GO" id="GO:0071013">
    <property type="term" value="C:catalytic step 2 spliceosome"/>
    <property type="evidence" value="ECO:0007669"/>
    <property type="project" value="TreeGrafter"/>
</dbReference>
<dbReference type="EMBL" id="JANBOH010000295">
    <property type="protein sequence ID" value="KAJ1643108.1"/>
    <property type="molecule type" value="Genomic_DNA"/>
</dbReference>
<evidence type="ECO:0000256" key="1">
    <source>
        <dbReference type="ARBA" id="ARBA00022574"/>
    </source>
</evidence>
<dbReference type="GO" id="GO:0071011">
    <property type="term" value="C:precatalytic spliceosome"/>
    <property type="evidence" value="ECO:0007669"/>
    <property type="project" value="TreeGrafter"/>
</dbReference>
<keyword evidence="2" id="KW-0677">Repeat</keyword>
<dbReference type="GO" id="GO:0000398">
    <property type="term" value="P:mRNA splicing, via spliceosome"/>
    <property type="evidence" value="ECO:0007669"/>
    <property type="project" value="InterPro"/>
</dbReference>
<sequence length="511" mass="56326">MHNNRPVQMSKADIESTTQAVVESTNKLFRGSLAESSSSFSLETDADNFKWQRTAIATKYRDEYLSSRNLPHSIENPSAKSSVAASAAAAPVHPPRLMITSGDSNNSTSARLQLNLANATDINDEIQSVLDGLACKDSKSKTKKHKKPTRELVLAAARQGAEASRNLPPPPGQQIVRKRNYEPVKPQWHAPWKLMRVISGHIGWVRSLAVEPGNKWFASGSVDRTIKIWDLASGTLKLTLTGHISPVRGLAISSRHPYLFSCGEDKQVKCWDLETNKVVRQYHGHLSGVYSLALHPVLDILVTGGRDSVARVWDMRTKQQVHVLSGHTSTVSALECQEADPQVISGSMDSTVRLWDLAAGKSMATLTHHKKSVRALALHPTEFGFASASSDNIKQWRCPKGDFVQNFEGHDTIVNCLSVNSDGVVFSGGDDGSMRFWDWSSGYCFQKTDTVAQPGSLDSEAGVLCSTFDRTGFRLITGEADKTIKIWKEDDEATEESHPIDFRPSLSRMRF</sequence>
<feature type="repeat" description="WD" evidence="4">
    <location>
        <begin position="240"/>
        <end position="281"/>
    </location>
</feature>
<reference evidence="5" key="1">
    <citation type="submission" date="2022-07" db="EMBL/GenBank/DDBJ databases">
        <title>Phylogenomic reconstructions and comparative analyses of Kickxellomycotina fungi.</title>
        <authorList>
            <person name="Reynolds N.K."/>
            <person name="Stajich J.E."/>
            <person name="Barry K."/>
            <person name="Grigoriev I.V."/>
            <person name="Crous P."/>
            <person name="Smith M.E."/>
        </authorList>
    </citation>
    <scope>NUCLEOTIDE SEQUENCE</scope>
    <source>
        <strain evidence="5">NBRC 105413</strain>
    </source>
</reference>
<dbReference type="PRINTS" id="PR00320">
    <property type="entry name" value="GPROTEINBRPT"/>
</dbReference>
<dbReference type="InterPro" id="IPR019775">
    <property type="entry name" value="WD40_repeat_CS"/>
</dbReference>
<protein>
    <submittedName>
        <fullName evidence="5">Pre-mRNA-splicing factor prp46</fullName>
    </submittedName>
</protein>
<dbReference type="GO" id="GO:0000974">
    <property type="term" value="C:Prp19 complex"/>
    <property type="evidence" value="ECO:0007669"/>
    <property type="project" value="TreeGrafter"/>
</dbReference>
<comment type="similarity">
    <text evidence="3">Belongs to the WD repeat PRL1/PRL2 family.</text>
</comment>
<dbReference type="InterPro" id="IPR020472">
    <property type="entry name" value="WD40_PAC1"/>
</dbReference>
<dbReference type="InterPro" id="IPR045241">
    <property type="entry name" value="Prp46/PLRG1-like"/>
</dbReference>
<name>A0A9W7XGP3_9FUNG</name>
<feature type="repeat" description="WD" evidence="4">
    <location>
        <begin position="198"/>
        <end position="239"/>
    </location>
</feature>
<evidence type="ECO:0000313" key="6">
    <source>
        <dbReference type="Proteomes" id="UP001145021"/>
    </source>
</evidence>
<dbReference type="Pfam" id="PF00400">
    <property type="entry name" value="WD40"/>
    <property type="match status" value="7"/>
</dbReference>
<comment type="caution">
    <text evidence="5">The sequence shown here is derived from an EMBL/GenBank/DDBJ whole genome shotgun (WGS) entry which is preliminary data.</text>
</comment>
<proteinExistence type="inferred from homology"/>
<evidence type="ECO:0000256" key="4">
    <source>
        <dbReference type="PROSITE-ProRule" id="PRU00221"/>
    </source>
</evidence>
<keyword evidence="1 4" id="KW-0853">WD repeat</keyword>
<accession>A0A9W7XGP3</accession>
<feature type="repeat" description="WD" evidence="4">
    <location>
        <begin position="282"/>
        <end position="323"/>
    </location>
</feature>
<dbReference type="SUPFAM" id="SSF50978">
    <property type="entry name" value="WD40 repeat-like"/>
    <property type="match status" value="1"/>
</dbReference>
<dbReference type="InterPro" id="IPR036322">
    <property type="entry name" value="WD40_repeat_dom_sf"/>
</dbReference>
<dbReference type="InterPro" id="IPR015943">
    <property type="entry name" value="WD40/YVTN_repeat-like_dom_sf"/>
</dbReference>
<dbReference type="PROSITE" id="PS50294">
    <property type="entry name" value="WD_REPEATS_REGION"/>
    <property type="match status" value="5"/>
</dbReference>
<keyword evidence="6" id="KW-1185">Reference proteome</keyword>
<dbReference type="Proteomes" id="UP001145021">
    <property type="component" value="Unassembled WGS sequence"/>
</dbReference>
<dbReference type="PROSITE" id="PS50082">
    <property type="entry name" value="WD_REPEATS_2"/>
    <property type="match status" value="5"/>
</dbReference>
<organism evidence="5 6">
    <name type="scientific">Coemansia asiatica</name>
    <dbReference type="NCBI Taxonomy" id="1052880"/>
    <lineage>
        <taxon>Eukaryota</taxon>
        <taxon>Fungi</taxon>
        <taxon>Fungi incertae sedis</taxon>
        <taxon>Zoopagomycota</taxon>
        <taxon>Kickxellomycotina</taxon>
        <taxon>Kickxellomycetes</taxon>
        <taxon>Kickxellales</taxon>
        <taxon>Kickxellaceae</taxon>
        <taxon>Coemansia</taxon>
    </lineage>
</organism>
<feature type="repeat" description="WD" evidence="4">
    <location>
        <begin position="324"/>
        <end position="365"/>
    </location>
</feature>
<dbReference type="PANTHER" id="PTHR19923:SF0">
    <property type="entry name" value="PLEIOTROPIC REGULATOR 1"/>
    <property type="match status" value="1"/>
</dbReference>
<evidence type="ECO:0000256" key="2">
    <source>
        <dbReference type="ARBA" id="ARBA00022737"/>
    </source>
</evidence>
<dbReference type="CDD" id="cd00200">
    <property type="entry name" value="WD40"/>
    <property type="match status" value="1"/>
</dbReference>